<dbReference type="EMBL" id="JAUEPU010000095">
    <property type="protein sequence ID" value="KAK0478609.1"/>
    <property type="molecule type" value="Genomic_DNA"/>
</dbReference>
<gene>
    <name evidence="2" type="ORF">EDD18DRAFT_873559</name>
</gene>
<name>A0AA39P7N0_9AGAR</name>
<feature type="compositionally biased region" description="Basic and acidic residues" evidence="1">
    <location>
        <begin position="212"/>
        <end position="223"/>
    </location>
</feature>
<accession>A0AA39P7N0</accession>
<feature type="compositionally biased region" description="Polar residues" evidence="1">
    <location>
        <begin position="185"/>
        <end position="211"/>
    </location>
</feature>
<dbReference type="AlphaFoldDB" id="A0AA39P7N0"/>
<feature type="compositionally biased region" description="Low complexity" evidence="1">
    <location>
        <begin position="164"/>
        <end position="184"/>
    </location>
</feature>
<feature type="compositionally biased region" description="Low complexity" evidence="1">
    <location>
        <begin position="98"/>
        <end position="107"/>
    </location>
</feature>
<protein>
    <submittedName>
        <fullName evidence="2">Uncharacterized protein</fullName>
    </submittedName>
</protein>
<feature type="region of interest" description="Disordered" evidence="1">
    <location>
        <begin position="68"/>
        <end position="117"/>
    </location>
</feature>
<feature type="compositionally biased region" description="Polar residues" evidence="1">
    <location>
        <begin position="248"/>
        <end position="257"/>
    </location>
</feature>
<keyword evidence="3" id="KW-1185">Reference proteome</keyword>
<evidence type="ECO:0000313" key="3">
    <source>
        <dbReference type="Proteomes" id="UP001175228"/>
    </source>
</evidence>
<feature type="compositionally biased region" description="Basic residues" evidence="1">
    <location>
        <begin position="237"/>
        <end position="247"/>
    </location>
</feature>
<organism evidence="2 3">
    <name type="scientific">Armillaria luteobubalina</name>
    <dbReference type="NCBI Taxonomy" id="153913"/>
    <lineage>
        <taxon>Eukaryota</taxon>
        <taxon>Fungi</taxon>
        <taxon>Dikarya</taxon>
        <taxon>Basidiomycota</taxon>
        <taxon>Agaricomycotina</taxon>
        <taxon>Agaricomycetes</taxon>
        <taxon>Agaricomycetidae</taxon>
        <taxon>Agaricales</taxon>
        <taxon>Marasmiineae</taxon>
        <taxon>Physalacriaceae</taxon>
        <taxon>Armillaria</taxon>
    </lineage>
</organism>
<reference evidence="2" key="1">
    <citation type="submission" date="2023-06" db="EMBL/GenBank/DDBJ databases">
        <authorList>
            <consortium name="Lawrence Berkeley National Laboratory"/>
            <person name="Ahrendt S."/>
            <person name="Sahu N."/>
            <person name="Indic B."/>
            <person name="Wong-Bajracharya J."/>
            <person name="Merenyi Z."/>
            <person name="Ke H.-M."/>
            <person name="Monk M."/>
            <person name="Kocsube S."/>
            <person name="Drula E."/>
            <person name="Lipzen A."/>
            <person name="Balint B."/>
            <person name="Henrissat B."/>
            <person name="Andreopoulos B."/>
            <person name="Martin F.M."/>
            <person name="Harder C.B."/>
            <person name="Rigling D."/>
            <person name="Ford K.L."/>
            <person name="Foster G.D."/>
            <person name="Pangilinan J."/>
            <person name="Papanicolaou A."/>
            <person name="Barry K."/>
            <person name="LaButti K."/>
            <person name="Viragh M."/>
            <person name="Koriabine M."/>
            <person name="Yan M."/>
            <person name="Riley R."/>
            <person name="Champramary S."/>
            <person name="Plett K.L."/>
            <person name="Tsai I.J."/>
            <person name="Slot J."/>
            <person name="Sipos G."/>
            <person name="Plett J."/>
            <person name="Nagy L.G."/>
            <person name="Grigoriev I.V."/>
        </authorList>
    </citation>
    <scope>NUCLEOTIDE SEQUENCE</scope>
    <source>
        <strain evidence="2">HWK02</strain>
    </source>
</reference>
<proteinExistence type="predicted"/>
<comment type="caution">
    <text evidence="2">The sequence shown here is derived from an EMBL/GenBank/DDBJ whole genome shotgun (WGS) entry which is preliminary data.</text>
</comment>
<evidence type="ECO:0000313" key="2">
    <source>
        <dbReference type="EMBL" id="KAK0478609.1"/>
    </source>
</evidence>
<evidence type="ECO:0000256" key="1">
    <source>
        <dbReference type="SAM" id="MobiDB-lite"/>
    </source>
</evidence>
<dbReference type="Proteomes" id="UP001175228">
    <property type="component" value="Unassembled WGS sequence"/>
</dbReference>
<sequence>MDPLLVVRRQQTSTLCLLSYFVIPTDNSLLLSSAPKKHSPYYSEQGADSYADQHPAYHMLQAQGGPLDQEGYSSKKASYPAQQTPYSAHKTVQTLHLPQKSSQQASYPPQPTYPPQQVSYPAQRAVYPTQQAYPGGYSNAAAASPFPSTAKAKFHVANRHSGDSHGSNSSSRHGHHSYSGPHSSQAETSRVGASSNHRYVHSPSTSVQRSLDTADHQSVESRSVKTPASLRAPGRCGARRRTPKKATKSTNRTRTNL</sequence>
<feature type="region of interest" description="Disordered" evidence="1">
    <location>
        <begin position="158"/>
        <end position="257"/>
    </location>
</feature>
<feature type="compositionally biased region" description="Polar residues" evidence="1">
    <location>
        <begin position="71"/>
        <end position="96"/>
    </location>
</feature>